<name>A0A5P1FQJ3_ASPOF</name>
<sequence length="216" mass="24469">MAAAAIGALHRTYVGCNQLLVVWFAYPTEPSRPRIEPRSGPAFEVPGLGHRFEMTTLIRPTAIFEKIRPTSGHMEPNARVSNPSIPQLHPVLNQQMPPMQNQQLQPLIQPNASAASLQTPDVPIRQMQSQCSHVLLQQLAQALQSSYQSAQHSKFELQQQLYLMQQSGLLQQQVSLNAQQQWEKPEEYSIFEQQQNSRNCYGFSSNRNLLDSCFSR</sequence>
<dbReference type="EMBL" id="CM007381">
    <property type="protein sequence ID" value="ONK78940.1"/>
    <property type="molecule type" value="Genomic_DNA"/>
</dbReference>
<reference evidence="2" key="1">
    <citation type="journal article" date="2017" name="Nat. Commun.">
        <title>The asparagus genome sheds light on the origin and evolution of a young Y chromosome.</title>
        <authorList>
            <person name="Harkess A."/>
            <person name="Zhou J."/>
            <person name="Xu C."/>
            <person name="Bowers J.E."/>
            <person name="Van der Hulst R."/>
            <person name="Ayyampalayam S."/>
            <person name="Mercati F."/>
            <person name="Riccardi P."/>
            <person name="McKain M.R."/>
            <person name="Kakrana A."/>
            <person name="Tang H."/>
            <person name="Ray J."/>
            <person name="Groenendijk J."/>
            <person name="Arikit S."/>
            <person name="Mathioni S.M."/>
            <person name="Nakano M."/>
            <person name="Shan H."/>
            <person name="Telgmann-Rauber A."/>
            <person name="Kanno A."/>
            <person name="Yue Z."/>
            <person name="Chen H."/>
            <person name="Li W."/>
            <person name="Chen Y."/>
            <person name="Xu X."/>
            <person name="Zhang Y."/>
            <person name="Luo S."/>
            <person name="Chen H."/>
            <person name="Gao J."/>
            <person name="Mao Z."/>
            <person name="Pires J.C."/>
            <person name="Luo M."/>
            <person name="Kudrna D."/>
            <person name="Wing R.A."/>
            <person name="Meyers B.C."/>
            <person name="Yi K."/>
            <person name="Kong H."/>
            <person name="Lavrijsen P."/>
            <person name="Sunseri F."/>
            <person name="Falavigna A."/>
            <person name="Ye Y."/>
            <person name="Leebens-Mack J.H."/>
            <person name="Chen G."/>
        </authorList>
    </citation>
    <scope>NUCLEOTIDE SEQUENCE [LARGE SCALE GENOMIC DNA]</scope>
    <source>
        <strain evidence="2">cv. DH0086</strain>
    </source>
</reference>
<gene>
    <name evidence="1" type="ORF">A4U43_C01F1240</name>
</gene>
<keyword evidence="2" id="KW-1185">Reference proteome</keyword>
<proteinExistence type="predicted"/>
<dbReference type="Gramene" id="ONK78940">
    <property type="protein sequence ID" value="ONK78940"/>
    <property type="gene ID" value="A4U43_C01F1240"/>
</dbReference>
<dbReference type="Proteomes" id="UP000243459">
    <property type="component" value="Chromosome 1"/>
</dbReference>
<evidence type="ECO:0000313" key="1">
    <source>
        <dbReference type="EMBL" id="ONK78940.1"/>
    </source>
</evidence>
<evidence type="ECO:0000313" key="2">
    <source>
        <dbReference type="Proteomes" id="UP000243459"/>
    </source>
</evidence>
<protein>
    <submittedName>
        <fullName evidence="1">Uncharacterized protein</fullName>
    </submittedName>
</protein>
<accession>A0A5P1FQJ3</accession>
<organism evidence="1 2">
    <name type="scientific">Asparagus officinalis</name>
    <name type="common">Garden asparagus</name>
    <dbReference type="NCBI Taxonomy" id="4686"/>
    <lineage>
        <taxon>Eukaryota</taxon>
        <taxon>Viridiplantae</taxon>
        <taxon>Streptophyta</taxon>
        <taxon>Embryophyta</taxon>
        <taxon>Tracheophyta</taxon>
        <taxon>Spermatophyta</taxon>
        <taxon>Magnoliopsida</taxon>
        <taxon>Liliopsida</taxon>
        <taxon>Asparagales</taxon>
        <taxon>Asparagaceae</taxon>
        <taxon>Asparagoideae</taxon>
        <taxon>Asparagus</taxon>
    </lineage>
</organism>
<dbReference type="AlphaFoldDB" id="A0A5P1FQJ3"/>